<dbReference type="Gene3D" id="2.130.10.10">
    <property type="entry name" value="YVTN repeat-like/Quinoprotein amine dehydrogenase"/>
    <property type="match status" value="2"/>
</dbReference>
<evidence type="ECO:0000313" key="3">
    <source>
        <dbReference type="EMBL" id="MFC3985698.1"/>
    </source>
</evidence>
<protein>
    <submittedName>
        <fullName evidence="3">WD40 repeat domain-containing protein</fullName>
    </submittedName>
</protein>
<keyword evidence="4" id="KW-1185">Reference proteome</keyword>
<reference evidence="4" key="1">
    <citation type="journal article" date="2019" name="Int. J. Syst. Evol. Microbiol.">
        <title>The Global Catalogue of Microorganisms (GCM) 10K type strain sequencing project: providing services to taxonomists for standard genome sequencing and annotation.</title>
        <authorList>
            <consortium name="The Broad Institute Genomics Platform"/>
            <consortium name="The Broad Institute Genome Sequencing Center for Infectious Disease"/>
            <person name="Wu L."/>
            <person name="Ma J."/>
        </authorList>
    </citation>
    <scope>NUCLEOTIDE SEQUENCE [LARGE SCALE GENOMIC DNA]</scope>
    <source>
        <strain evidence="4">TBRC 7912</strain>
    </source>
</reference>
<dbReference type="PANTHER" id="PTHR44019">
    <property type="entry name" value="WD REPEAT-CONTAINING PROTEIN 55"/>
    <property type="match status" value="1"/>
</dbReference>
<dbReference type="Proteomes" id="UP001595698">
    <property type="component" value="Unassembled WGS sequence"/>
</dbReference>
<comment type="caution">
    <text evidence="3">The sequence shown here is derived from an EMBL/GenBank/DDBJ whole genome shotgun (WGS) entry which is preliminary data.</text>
</comment>
<keyword evidence="1" id="KW-0853">WD repeat</keyword>
<accession>A0ABV8FE16</accession>
<dbReference type="SUPFAM" id="SSF82171">
    <property type="entry name" value="DPP6 N-terminal domain-like"/>
    <property type="match status" value="1"/>
</dbReference>
<name>A0ABV8FE16_9ACTN</name>
<proteinExistence type="predicted"/>
<dbReference type="PANTHER" id="PTHR44019:SF8">
    <property type="entry name" value="POC1 CENTRIOLAR PROTEIN HOMOLOG"/>
    <property type="match status" value="1"/>
</dbReference>
<dbReference type="RefSeq" id="WP_386195848.1">
    <property type="nucleotide sequence ID" value="NZ_JBHSBC010000048.1"/>
</dbReference>
<dbReference type="InterPro" id="IPR001680">
    <property type="entry name" value="WD40_rpt"/>
</dbReference>
<keyword evidence="2" id="KW-0677">Repeat</keyword>
<dbReference type="SMART" id="SM00320">
    <property type="entry name" value="WD40"/>
    <property type="match status" value="5"/>
</dbReference>
<evidence type="ECO:0000256" key="1">
    <source>
        <dbReference type="ARBA" id="ARBA00022574"/>
    </source>
</evidence>
<gene>
    <name evidence="3" type="ORF">ACFOYY_36605</name>
</gene>
<organism evidence="3 4">
    <name type="scientific">Streptosporangium jomthongense</name>
    <dbReference type="NCBI Taxonomy" id="1193683"/>
    <lineage>
        <taxon>Bacteria</taxon>
        <taxon>Bacillati</taxon>
        <taxon>Actinomycetota</taxon>
        <taxon>Actinomycetes</taxon>
        <taxon>Streptosporangiales</taxon>
        <taxon>Streptosporangiaceae</taxon>
        <taxon>Streptosporangium</taxon>
    </lineage>
</organism>
<evidence type="ECO:0000313" key="4">
    <source>
        <dbReference type="Proteomes" id="UP001595698"/>
    </source>
</evidence>
<dbReference type="EMBL" id="JBHSBC010000048">
    <property type="protein sequence ID" value="MFC3985698.1"/>
    <property type="molecule type" value="Genomic_DNA"/>
</dbReference>
<dbReference type="InterPro" id="IPR050505">
    <property type="entry name" value="WDR55/POC1"/>
</dbReference>
<sequence>MNARWRTFAIAFAWLLVVLLVVGGLVWQRTYERVSSQERVTLAHGLALHAAELRDTDFDAARKLGTAAVGIHSDEQTRAGLVDTLVDTYGRALSPLIQEPSHEVTVSGDGRVALSNDGGEANVWDLKSWTDPKAIRKPDQVPPLKGREGASVNTTALSFDGRTALTGDDGNTTTVWDLTDLAKPVRLATMEADRTAQSTNGVKKAALSRDGRTAVIVDHDGVMTVWDLADRSHPKRLSATGSDTVPIRDFALSADGRTVVAVDDHNKVAVWDASAAEHPVKAADLDLSMKFSQNGTRTAMSADGHVVLVQRAGQIEIWNLNDRARPVRHTTLDLSFDKLYGTYDMSLTSDGKRVLVAGPSGSGTLWDLSDPAKPARLATLNGHMPEVESVALGTDGHLALMAGSSGVYFWNLTGLDEIVADPKQASCDRYSAEISKAEWARYAGGADWSEYKSEDSDSVSVCLIDWWS</sequence>
<dbReference type="InterPro" id="IPR015943">
    <property type="entry name" value="WD40/YVTN_repeat-like_dom_sf"/>
</dbReference>
<evidence type="ECO:0000256" key="2">
    <source>
        <dbReference type="ARBA" id="ARBA00022737"/>
    </source>
</evidence>